<proteinExistence type="inferred from homology"/>
<organism evidence="17 18">
    <name type="scientific">Dictyostelium purpureum</name>
    <name type="common">Slime mold</name>
    <dbReference type="NCBI Taxonomy" id="5786"/>
    <lineage>
        <taxon>Eukaryota</taxon>
        <taxon>Amoebozoa</taxon>
        <taxon>Evosea</taxon>
        <taxon>Eumycetozoa</taxon>
        <taxon>Dictyostelia</taxon>
        <taxon>Dictyosteliales</taxon>
        <taxon>Dictyosteliaceae</taxon>
        <taxon>Dictyostelium</taxon>
    </lineage>
</organism>
<evidence type="ECO:0000256" key="1">
    <source>
        <dbReference type="ARBA" id="ARBA00004141"/>
    </source>
</evidence>
<comment type="similarity">
    <text evidence="4">Belongs to the TMTC family.</text>
</comment>
<dbReference type="InterPro" id="IPR052346">
    <property type="entry name" value="O-mannosyl-transferase_TMTC"/>
</dbReference>
<feature type="transmembrane region" description="Helical" evidence="15">
    <location>
        <begin position="262"/>
        <end position="277"/>
    </location>
</feature>
<dbReference type="PROSITE" id="PS50005">
    <property type="entry name" value="TPR"/>
    <property type="match status" value="2"/>
</dbReference>
<feature type="compositionally biased region" description="Low complexity" evidence="14">
    <location>
        <begin position="573"/>
        <end position="602"/>
    </location>
</feature>
<evidence type="ECO:0000259" key="16">
    <source>
        <dbReference type="Pfam" id="PF08409"/>
    </source>
</evidence>
<comment type="pathway">
    <text evidence="3">Protein modification; protein glycosylation.</text>
</comment>
<feature type="transmembrane region" description="Helical" evidence="15">
    <location>
        <begin position="230"/>
        <end position="250"/>
    </location>
</feature>
<feature type="transmembrane region" description="Helical" evidence="15">
    <location>
        <begin position="196"/>
        <end position="218"/>
    </location>
</feature>
<evidence type="ECO:0000256" key="2">
    <source>
        <dbReference type="ARBA" id="ARBA00004240"/>
    </source>
</evidence>
<keyword evidence="10" id="KW-0256">Endoplasmic reticulum</keyword>
<evidence type="ECO:0000256" key="11">
    <source>
        <dbReference type="ARBA" id="ARBA00022989"/>
    </source>
</evidence>
<dbReference type="GO" id="GO:0035269">
    <property type="term" value="P:protein O-linked glycosylation via mannose"/>
    <property type="evidence" value="ECO:0000318"/>
    <property type="project" value="GO_Central"/>
</dbReference>
<dbReference type="GO" id="GO:0004169">
    <property type="term" value="F:dolichyl-phosphate-mannose-protein mannosyltransferase activity"/>
    <property type="evidence" value="ECO:0007669"/>
    <property type="project" value="UniProtKB-EC"/>
</dbReference>
<accession>F0ZBE5</accession>
<dbReference type="Pfam" id="PF07719">
    <property type="entry name" value="TPR_2"/>
    <property type="match status" value="1"/>
</dbReference>
<keyword evidence="9 13" id="KW-0802">TPR repeat</keyword>
<dbReference type="AlphaFoldDB" id="F0ZBE5"/>
<evidence type="ECO:0000313" key="17">
    <source>
        <dbReference type="EMBL" id="EGC38732.1"/>
    </source>
</evidence>
<dbReference type="UniPathway" id="UPA00378"/>
<dbReference type="GO" id="GO:0000030">
    <property type="term" value="F:mannosyltransferase activity"/>
    <property type="evidence" value="ECO:0000318"/>
    <property type="project" value="GO_Central"/>
</dbReference>
<dbReference type="OMA" id="QYCHIHT"/>
<dbReference type="EMBL" id="GL870970">
    <property type="protein sequence ID" value="EGC38732.1"/>
    <property type="molecule type" value="Genomic_DNA"/>
</dbReference>
<dbReference type="KEGG" id="dpp:DICPUDRAFT_53154"/>
<keyword evidence="12 15" id="KW-0472">Membrane</keyword>
<feature type="region of interest" description="Disordered" evidence="14">
    <location>
        <begin position="563"/>
        <end position="602"/>
    </location>
</feature>
<evidence type="ECO:0000256" key="10">
    <source>
        <dbReference type="ARBA" id="ARBA00022824"/>
    </source>
</evidence>
<dbReference type="OrthoDB" id="19588at2759"/>
<dbReference type="VEuPathDB" id="AmoebaDB:DICPUDRAFT_53154"/>
<evidence type="ECO:0000256" key="5">
    <source>
        <dbReference type="ARBA" id="ARBA00012839"/>
    </source>
</evidence>
<dbReference type="Pfam" id="PF13181">
    <property type="entry name" value="TPR_8"/>
    <property type="match status" value="1"/>
</dbReference>
<evidence type="ECO:0000256" key="8">
    <source>
        <dbReference type="ARBA" id="ARBA00022737"/>
    </source>
</evidence>
<evidence type="ECO:0000256" key="15">
    <source>
        <dbReference type="SAM" id="Phobius"/>
    </source>
</evidence>
<dbReference type="PANTHER" id="PTHR44227">
    <property type="match status" value="1"/>
</dbReference>
<dbReference type="eggNOG" id="KOG1124">
    <property type="taxonomic scope" value="Eukaryota"/>
</dbReference>
<dbReference type="InterPro" id="IPR019734">
    <property type="entry name" value="TPR_rpt"/>
</dbReference>
<dbReference type="RefSeq" id="XP_003284723.1">
    <property type="nucleotide sequence ID" value="XM_003284675.1"/>
</dbReference>
<dbReference type="Proteomes" id="UP000001064">
    <property type="component" value="Unassembled WGS sequence"/>
</dbReference>
<sequence length="1007" mass="117293">MNNNNKLKKEKTLIFIRILIYGLLLFLISLCVYSNSLEGEFCFDDQFAIVGNKDVIGYDNINDDGQTKTNVPNTIESLNHFDTDDNGDGNSDQGVSVSKQILVYFKKMLMHDFWGQDITKSDSHKSYRPFTTLSFKLNFLSSGLDAYAFHFTNVFIHSIVSIYIFFLALLVFVPTFSEKNSRALELLKDTQQKSMLYYLLSVLGVDEFCCFLSALLFALHPIHTEAVSGIVGRAELLSTMFLVLSLLAYFKCYSPRTNRTNWKFFILSLVFLLLSTLSKETGFTLVLILPITDILLIQYPYNKVYFTNKEDINNRTRYRLPPILPQNKRQWISLLERVFFIGLFACAFLYFRKIITVDMILDNFRNLENPIARESDISVRFLSLANLHARYLWLLIFPNQLSADWSFNCIPLIKSVFDPINLLSVLAYSSVFILVLVCLKKIQFFFAIKQLLLFIFSKKRNNKNQQKNYNDDDDEKVDQDSTTDKDKACRPEYYHSILWCLLFGLISFLPSSNIFFYVGTAIGERLLYIPSIAFCLLLSRFLTLPLIYLSDYQINNIKEQTKENKNNKSTIKPQSTQSTLTTKKRTTTITPTTTSTPTSNITTTPNDTLTNIEYNDTFKIKKLKGYNNYLLLLIIIVLIISSLYSVKTWFRNEEWKNEESLFMSALSVCPNSAKVHYNVGILYRRTKQWDKSLEHFERAKEILPEYCDVDYFYALTLINKYGDYEKARPYLMKSMGCRYSQAKALEAINEIMNFMMQSNSNNPKLYSDWGFYEQDLQPVSSATHYHKAGLLYNEMGQKEKAIEHFNLALKNLAKVNDSMLNPLKIEQEKHILNEIYCQANIWLSAVYFETDHPSKSIDSLELVYQYCKDFKRIWDEGLLSLVNLKMLKIKDDPTNTVPSLEEIYKLHEQMSHINDETYQDGSLQLLTSYGRTYENIDSQKAIQLYQKLLKVQPNTSSYYHQLALLRLTIINRNLAKDFTFYFNQLNYDLIQDDQLKKLYRDIKKSIN</sequence>
<dbReference type="SUPFAM" id="SSF48452">
    <property type="entry name" value="TPR-like"/>
    <property type="match status" value="2"/>
</dbReference>
<dbReference type="PANTHER" id="PTHR44227:SF3">
    <property type="entry name" value="PROTEIN O-MANNOSYL-TRANSFERASE TMTC4"/>
    <property type="match status" value="1"/>
</dbReference>
<name>F0ZBE5_DICPU</name>
<protein>
    <recommendedName>
        <fullName evidence="5">dolichyl-phosphate-mannose--protein mannosyltransferase</fullName>
        <ecNumber evidence="5">2.4.1.109</ecNumber>
    </recommendedName>
</protein>
<dbReference type="InParanoid" id="F0ZBE5"/>
<feature type="transmembrane region" description="Helical" evidence="15">
    <location>
        <begin position="334"/>
        <end position="351"/>
    </location>
</feature>
<evidence type="ECO:0000313" key="18">
    <source>
        <dbReference type="Proteomes" id="UP000001064"/>
    </source>
</evidence>
<feature type="transmembrane region" description="Helical" evidence="15">
    <location>
        <begin position="154"/>
        <end position="176"/>
    </location>
</feature>
<reference evidence="18" key="1">
    <citation type="journal article" date="2011" name="Genome Biol.">
        <title>Comparative genomics of the social amoebae Dictyostelium discoideum and Dictyostelium purpureum.</title>
        <authorList>
            <consortium name="US DOE Joint Genome Institute (JGI-PGF)"/>
            <person name="Sucgang R."/>
            <person name="Kuo A."/>
            <person name="Tian X."/>
            <person name="Salerno W."/>
            <person name="Parikh A."/>
            <person name="Feasley C.L."/>
            <person name="Dalin E."/>
            <person name="Tu H."/>
            <person name="Huang E."/>
            <person name="Barry K."/>
            <person name="Lindquist E."/>
            <person name="Shapiro H."/>
            <person name="Bruce D."/>
            <person name="Schmutz J."/>
            <person name="Salamov A."/>
            <person name="Fey P."/>
            <person name="Gaudet P."/>
            <person name="Anjard C."/>
            <person name="Babu M.M."/>
            <person name="Basu S."/>
            <person name="Bushmanova Y."/>
            <person name="van der Wel H."/>
            <person name="Katoh-Kurasawa M."/>
            <person name="Dinh C."/>
            <person name="Coutinho P.M."/>
            <person name="Saito T."/>
            <person name="Elias M."/>
            <person name="Schaap P."/>
            <person name="Kay R.R."/>
            <person name="Henrissat B."/>
            <person name="Eichinger L."/>
            <person name="Rivero F."/>
            <person name="Putnam N.H."/>
            <person name="West C.M."/>
            <person name="Loomis W.F."/>
            <person name="Chisholm R.L."/>
            <person name="Shaulsky G."/>
            <person name="Strassmann J.E."/>
            <person name="Queller D.C."/>
            <person name="Kuspa A."/>
            <person name="Grigoriev I.V."/>
        </authorList>
    </citation>
    <scope>NUCLEOTIDE SEQUENCE [LARGE SCALE GENOMIC DNA]</scope>
    <source>
        <strain evidence="18">QSDP1</strain>
    </source>
</reference>
<gene>
    <name evidence="17" type="ORF">DICPUDRAFT_53154</name>
</gene>
<comment type="subcellular location">
    <subcellularLocation>
        <location evidence="2">Endoplasmic reticulum</location>
    </subcellularLocation>
    <subcellularLocation>
        <location evidence="1">Membrane</location>
        <topology evidence="1">Multi-pass membrane protein</topology>
    </subcellularLocation>
</comment>
<dbReference type="InterPro" id="IPR013618">
    <property type="entry name" value="TMTC_DUF1736"/>
</dbReference>
<dbReference type="InterPro" id="IPR011990">
    <property type="entry name" value="TPR-like_helical_dom_sf"/>
</dbReference>
<dbReference type="GeneID" id="10506677"/>
<keyword evidence="6" id="KW-0808">Transferase</keyword>
<dbReference type="Pfam" id="PF08409">
    <property type="entry name" value="TMTC_DUF1736"/>
    <property type="match status" value="1"/>
</dbReference>
<feature type="transmembrane region" description="Helical" evidence="15">
    <location>
        <begin position="283"/>
        <end position="301"/>
    </location>
</feature>
<feature type="repeat" description="TPR" evidence="13">
    <location>
        <begin position="782"/>
        <end position="815"/>
    </location>
</feature>
<keyword evidence="8" id="KW-0677">Repeat</keyword>
<evidence type="ECO:0000256" key="9">
    <source>
        <dbReference type="ARBA" id="ARBA00022803"/>
    </source>
</evidence>
<dbReference type="GO" id="GO:0016020">
    <property type="term" value="C:membrane"/>
    <property type="evidence" value="ECO:0007669"/>
    <property type="project" value="UniProtKB-SubCell"/>
</dbReference>
<evidence type="ECO:0000256" key="7">
    <source>
        <dbReference type="ARBA" id="ARBA00022692"/>
    </source>
</evidence>
<evidence type="ECO:0000256" key="6">
    <source>
        <dbReference type="ARBA" id="ARBA00022679"/>
    </source>
</evidence>
<keyword evidence="7 15" id="KW-0812">Transmembrane</keyword>
<dbReference type="STRING" id="5786.F0ZBE5"/>
<feature type="transmembrane region" description="Helical" evidence="15">
    <location>
        <begin position="497"/>
        <end position="520"/>
    </location>
</feature>
<feature type="repeat" description="TPR" evidence="13">
    <location>
        <begin position="673"/>
        <end position="706"/>
    </location>
</feature>
<evidence type="ECO:0000256" key="13">
    <source>
        <dbReference type="PROSITE-ProRule" id="PRU00339"/>
    </source>
</evidence>
<feature type="transmembrane region" description="Helical" evidence="15">
    <location>
        <begin position="12"/>
        <end position="35"/>
    </location>
</feature>
<dbReference type="Gene3D" id="1.25.40.10">
    <property type="entry name" value="Tetratricopeptide repeat domain"/>
    <property type="match status" value="2"/>
</dbReference>
<keyword evidence="11 15" id="KW-1133">Transmembrane helix</keyword>
<feature type="transmembrane region" description="Helical" evidence="15">
    <location>
        <begin position="420"/>
        <end position="439"/>
    </location>
</feature>
<dbReference type="GO" id="GO:0005783">
    <property type="term" value="C:endoplasmic reticulum"/>
    <property type="evidence" value="ECO:0000318"/>
    <property type="project" value="GO_Central"/>
</dbReference>
<evidence type="ECO:0000256" key="4">
    <source>
        <dbReference type="ARBA" id="ARBA00007882"/>
    </source>
</evidence>
<feature type="transmembrane region" description="Helical" evidence="15">
    <location>
        <begin position="526"/>
        <end position="549"/>
    </location>
</feature>
<dbReference type="SMART" id="SM00028">
    <property type="entry name" value="TPR"/>
    <property type="match status" value="2"/>
</dbReference>
<evidence type="ECO:0000256" key="12">
    <source>
        <dbReference type="ARBA" id="ARBA00023136"/>
    </source>
</evidence>
<evidence type="ECO:0000256" key="14">
    <source>
        <dbReference type="SAM" id="MobiDB-lite"/>
    </source>
</evidence>
<dbReference type="InterPro" id="IPR013105">
    <property type="entry name" value="TPR_2"/>
</dbReference>
<feature type="region of interest" description="Disordered" evidence="14">
    <location>
        <begin position="464"/>
        <end position="484"/>
    </location>
</feature>
<evidence type="ECO:0000256" key="3">
    <source>
        <dbReference type="ARBA" id="ARBA00004922"/>
    </source>
</evidence>
<dbReference type="GO" id="GO:0030968">
    <property type="term" value="P:endoplasmic reticulum unfolded protein response"/>
    <property type="evidence" value="ECO:0000318"/>
    <property type="project" value="GO_Central"/>
</dbReference>
<feature type="domain" description="DUF1736" evidence="16">
    <location>
        <begin position="363"/>
        <end position="431"/>
    </location>
</feature>
<dbReference type="FunCoup" id="F0ZBE5">
    <property type="interactions" value="56"/>
</dbReference>
<keyword evidence="18" id="KW-1185">Reference proteome</keyword>
<feature type="transmembrane region" description="Helical" evidence="15">
    <location>
        <begin position="629"/>
        <end position="650"/>
    </location>
</feature>
<dbReference type="EC" id="2.4.1.109" evidence="5"/>